<keyword evidence="2" id="KW-1185">Reference proteome</keyword>
<dbReference type="AlphaFoldDB" id="A0A022PAH7"/>
<reference evidence="1 2" key="1">
    <citation type="submission" date="2014-03" db="EMBL/GenBank/DDBJ databases">
        <title>Draft Genome of Photorhabdus luminescens BA1, an Egyptian Isolate.</title>
        <authorList>
            <person name="Ghazal S."/>
            <person name="Hurst S.G.IV."/>
            <person name="Morris K."/>
            <person name="Thomas K."/>
            <person name="Tisa L.S."/>
        </authorList>
    </citation>
    <scope>NUCLEOTIDE SEQUENCE [LARGE SCALE GENOMIC DNA]</scope>
    <source>
        <strain evidence="1 2">BA1</strain>
    </source>
</reference>
<dbReference type="Proteomes" id="UP000023464">
    <property type="component" value="Unassembled WGS sequence"/>
</dbReference>
<evidence type="ECO:0000313" key="2">
    <source>
        <dbReference type="Proteomes" id="UP000023464"/>
    </source>
</evidence>
<dbReference type="PATRIC" id="fig|1393736.3.peg.4429"/>
<proteinExistence type="predicted"/>
<protein>
    <submittedName>
        <fullName evidence="1">Uncharacterized protein</fullName>
    </submittedName>
</protein>
<sequence length="111" mass="12871">MSLKQQMKFYIDKDGYCSVDADEENRLVEWFLKDDIQGCLHTANEYIAACNSVENGQNPKWEGTGNAHTVTIKPDGVEIFNEYTEESLQIATIEEFKGYLERWKELLLSRE</sequence>
<organism evidence="1 2">
    <name type="scientific">Photorhabdus aegyptia</name>
    <dbReference type="NCBI Taxonomy" id="2805098"/>
    <lineage>
        <taxon>Bacteria</taxon>
        <taxon>Pseudomonadati</taxon>
        <taxon>Pseudomonadota</taxon>
        <taxon>Gammaproteobacteria</taxon>
        <taxon>Enterobacterales</taxon>
        <taxon>Morganellaceae</taxon>
        <taxon>Photorhabdus</taxon>
    </lineage>
</organism>
<evidence type="ECO:0000313" key="1">
    <source>
        <dbReference type="EMBL" id="EYU13187.1"/>
    </source>
</evidence>
<gene>
    <name evidence="1" type="ORF">BA1DRAFT_04340</name>
</gene>
<name>A0A022PAH7_9GAMM</name>
<dbReference type="EMBL" id="JFGV01000108">
    <property type="protein sequence ID" value="EYU13187.1"/>
    <property type="molecule type" value="Genomic_DNA"/>
</dbReference>
<comment type="caution">
    <text evidence="1">The sequence shown here is derived from an EMBL/GenBank/DDBJ whole genome shotgun (WGS) entry which is preliminary data.</text>
</comment>
<accession>A0A022PAH7</accession>
<dbReference type="RefSeq" id="WP_235201200.1">
    <property type="nucleotide sequence ID" value="NZ_CAWLTM010000007.1"/>
</dbReference>